<dbReference type="AlphaFoldDB" id="A0AAE6JGG6"/>
<sequence length="229" mass="25487">MKTMNKFLIGLSIAGSLVLGLTAPADAQRGGRMTAFNRTAFHLRPDAMAVHAGFYHPYVYPRIGVVVHSLPGGYYSFFWNTYPYYYYDGLFYQSYADGSYKVAAPPIGAEVPSLPIGAEILTIDGNPYWVYKGIYYDSVIHPGGQFAYKVVGKDGILNTTAEPDPSLPLVGDMTNRLPDGAHQVRLSGKTYWVTPDEIYLEEVRKDDKLSYRVVSVPERKKEEPAPEKG</sequence>
<gene>
    <name evidence="2" type="ORF">DIU31_016280</name>
    <name evidence="3" type="ORF">J3L21_11210</name>
</gene>
<evidence type="ECO:0000313" key="3">
    <source>
        <dbReference type="EMBL" id="QTE52486.1"/>
    </source>
</evidence>
<keyword evidence="5" id="KW-1185">Reference proteome</keyword>
<protein>
    <submittedName>
        <fullName evidence="2">Uncharacterized protein</fullName>
    </submittedName>
</protein>
<evidence type="ECO:0000313" key="2">
    <source>
        <dbReference type="EMBL" id="QEM04996.1"/>
    </source>
</evidence>
<feature type="signal peptide" evidence="1">
    <location>
        <begin position="1"/>
        <end position="27"/>
    </location>
</feature>
<proteinExistence type="predicted"/>
<dbReference type="EMBL" id="CP071880">
    <property type="protein sequence ID" value="QTE52486.1"/>
    <property type="molecule type" value="Genomic_DNA"/>
</dbReference>
<keyword evidence="1" id="KW-0732">Signal</keyword>
<evidence type="ECO:0000313" key="5">
    <source>
        <dbReference type="Proteomes" id="UP000663940"/>
    </source>
</evidence>
<reference evidence="3 5" key="2">
    <citation type="submission" date="2021-03" db="EMBL/GenBank/DDBJ databases">
        <title>Mucilaginibacter strains isolated from gold and copper mining confer multi heavy-metal resistance.</title>
        <authorList>
            <person name="Li Y."/>
        </authorList>
    </citation>
    <scope>NUCLEOTIDE SEQUENCE [LARGE SCALE GENOMIC DNA]</scope>
    <source>
        <strain evidence="3 5">P2-4</strain>
    </source>
</reference>
<dbReference type="EMBL" id="CP043451">
    <property type="protein sequence ID" value="QEM04996.1"/>
    <property type="molecule type" value="Genomic_DNA"/>
</dbReference>
<name>A0AAE6JGG6_9SPHI</name>
<organism evidence="2 4">
    <name type="scientific">Mucilaginibacter rubeus</name>
    <dbReference type="NCBI Taxonomy" id="2027860"/>
    <lineage>
        <taxon>Bacteria</taxon>
        <taxon>Pseudomonadati</taxon>
        <taxon>Bacteroidota</taxon>
        <taxon>Sphingobacteriia</taxon>
        <taxon>Sphingobacteriales</taxon>
        <taxon>Sphingobacteriaceae</taxon>
        <taxon>Mucilaginibacter</taxon>
    </lineage>
</organism>
<feature type="chain" id="PRO_5042007974" evidence="1">
    <location>
        <begin position="28"/>
        <end position="229"/>
    </location>
</feature>
<dbReference type="Proteomes" id="UP000663940">
    <property type="component" value="Chromosome"/>
</dbReference>
<accession>A0AAE6JGG6</accession>
<evidence type="ECO:0000313" key="4">
    <source>
        <dbReference type="Proteomes" id="UP000250557"/>
    </source>
</evidence>
<reference evidence="2 4" key="1">
    <citation type="submission" date="2019-08" db="EMBL/GenBank/DDBJ databases">
        <title>Comparative genome analysis confer to the adaptation heavy metal polluted environment.</title>
        <authorList>
            <person name="Li Y."/>
        </authorList>
    </citation>
    <scope>NUCLEOTIDE SEQUENCE [LARGE SCALE GENOMIC DNA]</scope>
    <source>
        <strain evidence="2 4">P2</strain>
    </source>
</reference>
<dbReference type="Proteomes" id="UP000250557">
    <property type="component" value="Chromosome"/>
</dbReference>
<dbReference type="Pfam" id="PF20125">
    <property type="entry name" value="DUF6515"/>
    <property type="match status" value="1"/>
</dbReference>
<dbReference type="InterPro" id="IPR045398">
    <property type="entry name" value="DUF6515"/>
</dbReference>
<evidence type="ECO:0000256" key="1">
    <source>
        <dbReference type="SAM" id="SignalP"/>
    </source>
</evidence>
<dbReference type="RefSeq" id="WP_146750344.1">
    <property type="nucleotide sequence ID" value="NZ_CP071879.1"/>
</dbReference>